<keyword evidence="3" id="KW-1185">Reference proteome</keyword>
<dbReference type="Proteomes" id="UP000012960">
    <property type="component" value="Unplaced"/>
</dbReference>
<evidence type="ECO:0000313" key="2">
    <source>
        <dbReference type="EnsemblPlants" id="Ma06_p27730.1"/>
    </source>
</evidence>
<reference evidence="2" key="2">
    <citation type="submission" date="2021-05" db="UniProtKB">
        <authorList>
            <consortium name="EnsemblPlants"/>
        </authorList>
    </citation>
    <scope>IDENTIFICATION</scope>
    <source>
        <strain evidence="2">subsp. malaccensis</strain>
    </source>
</reference>
<name>A0A804JL66_MUSAM</name>
<dbReference type="AlphaFoldDB" id="A0A804JL66"/>
<proteinExistence type="predicted"/>
<evidence type="ECO:0000313" key="3">
    <source>
        <dbReference type="Proteomes" id="UP000012960"/>
    </source>
</evidence>
<organism evidence="2 3">
    <name type="scientific">Musa acuminata subsp. malaccensis</name>
    <name type="common">Wild banana</name>
    <name type="synonym">Musa malaccensis</name>
    <dbReference type="NCBI Taxonomy" id="214687"/>
    <lineage>
        <taxon>Eukaryota</taxon>
        <taxon>Viridiplantae</taxon>
        <taxon>Streptophyta</taxon>
        <taxon>Embryophyta</taxon>
        <taxon>Tracheophyta</taxon>
        <taxon>Spermatophyta</taxon>
        <taxon>Magnoliopsida</taxon>
        <taxon>Liliopsida</taxon>
        <taxon>Zingiberales</taxon>
        <taxon>Musaceae</taxon>
        <taxon>Musa</taxon>
    </lineage>
</organism>
<reference evidence="1" key="1">
    <citation type="submission" date="2021-03" db="EMBL/GenBank/DDBJ databases">
        <authorList>
            <consortium name="Genoscope - CEA"/>
            <person name="William W."/>
        </authorList>
    </citation>
    <scope>NUCLEOTIDE SEQUENCE</scope>
    <source>
        <strain evidence="1">Doubled-haploid Pahang</strain>
    </source>
</reference>
<accession>A0A804JL66</accession>
<dbReference type="EMBL" id="HG996471">
    <property type="protein sequence ID" value="CAG1847592.1"/>
    <property type="molecule type" value="Genomic_DNA"/>
</dbReference>
<protein>
    <submittedName>
        <fullName evidence="1">(wild Malaysian banana) hypothetical protein</fullName>
    </submittedName>
</protein>
<sequence length="34" mass="3955">MAWDLTFTNIMGSDKHQVVAFCFDSDLFMLELVE</sequence>
<dbReference type="InParanoid" id="A0A804JL66"/>
<dbReference type="Gramene" id="Ma06_t27730.1">
    <property type="protein sequence ID" value="Ma06_p27730.1"/>
    <property type="gene ID" value="Ma06_g27730"/>
</dbReference>
<gene>
    <name evidence="1" type="ORF">GSMUA_173870.1</name>
</gene>
<dbReference type="EnsemblPlants" id="Ma06_t27730.1">
    <property type="protein sequence ID" value="Ma06_p27730.1"/>
    <property type="gene ID" value="Ma06_g27730"/>
</dbReference>
<evidence type="ECO:0000313" key="1">
    <source>
        <dbReference type="EMBL" id="CAG1847592.1"/>
    </source>
</evidence>